<dbReference type="PANTHER" id="PTHR48025:SF20">
    <property type="entry name" value="TIA1 CYTOTOXIC GRANULE ASSOCIATED RNA BINDING PROTEIN"/>
    <property type="match status" value="1"/>
</dbReference>
<feature type="compositionally biased region" description="Polar residues" evidence="3">
    <location>
        <begin position="44"/>
        <end position="55"/>
    </location>
</feature>
<feature type="domain" description="RRM" evidence="4">
    <location>
        <begin position="75"/>
        <end position="154"/>
    </location>
</feature>
<evidence type="ECO:0000256" key="2">
    <source>
        <dbReference type="PROSITE-ProRule" id="PRU00176"/>
    </source>
</evidence>
<dbReference type="InterPro" id="IPR050502">
    <property type="entry name" value="Euk_RNA-bind_prot"/>
</dbReference>
<dbReference type="OrthoDB" id="8093034at2759"/>
<feature type="domain" description="RRM" evidence="4">
    <location>
        <begin position="165"/>
        <end position="243"/>
    </location>
</feature>
<dbReference type="SMART" id="SM00361">
    <property type="entry name" value="RRM_1"/>
    <property type="match status" value="3"/>
</dbReference>
<dbReference type="Proteomes" id="UP000774326">
    <property type="component" value="Unassembled WGS sequence"/>
</dbReference>
<dbReference type="EMBL" id="JAEUBG010005052">
    <property type="protein sequence ID" value="KAH3678903.1"/>
    <property type="molecule type" value="Genomic_DNA"/>
</dbReference>
<dbReference type="SMART" id="SM00360">
    <property type="entry name" value="RRM"/>
    <property type="match status" value="3"/>
</dbReference>
<dbReference type="InterPro" id="IPR003954">
    <property type="entry name" value="RRM_euk-type"/>
</dbReference>
<reference evidence="5" key="1">
    <citation type="journal article" date="2021" name="Open Biol.">
        <title>Shared evolutionary footprints suggest mitochondrial oxidative damage underlies multiple complex I losses in fungi.</title>
        <authorList>
            <person name="Schikora-Tamarit M.A."/>
            <person name="Marcet-Houben M."/>
            <person name="Nosek J."/>
            <person name="Gabaldon T."/>
        </authorList>
    </citation>
    <scope>NUCLEOTIDE SEQUENCE</scope>
    <source>
        <strain evidence="5">CBS2887</strain>
    </source>
</reference>
<evidence type="ECO:0000256" key="1">
    <source>
        <dbReference type="ARBA" id="ARBA00022884"/>
    </source>
</evidence>
<keyword evidence="1 2" id="KW-0694">RNA-binding</keyword>
<reference evidence="5" key="2">
    <citation type="submission" date="2021-01" db="EMBL/GenBank/DDBJ databases">
        <authorList>
            <person name="Schikora-Tamarit M.A."/>
        </authorList>
    </citation>
    <scope>NUCLEOTIDE SEQUENCE</scope>
    <source>
        <strain evidence="5">CBS2887</strain>
    </source>
</reference>
<comment type="caution">
    <text evidence="5">The sequence shown here is derived from an EMBL/GenBank/DDBJ whole genome shotgun (WGS) entry which is preliminary data.</text>
</comment>
<feature type="compositionally biased region" description="Low complexity" evidence="3">
    <location>
        <begin position="247"/>
        <end position="257"/>
    </location>
</feature>
<dbReference type="SUPFAM" id="SSF54928">
    <property type="entry name" value="RNA-binding domain, RBD"/>
    <property type="match status" value="3"/>
</dbReference>
<dbReference type="InterPro" id="IPR012677">
    <property type="entry name" value="Nucleotide-bd_a/b_plait_sf"/>
</dbReference>
<feature type="region of interest" description="Disordered" evidence="3">
    <location>
        <begin position="427"/>
        <end position="446"/>
    </location>
</feature>
<accession>A0A9P8TGN9</accession>
<dbReference type="Pfam" id="PF00076">
    <property type="entry name" value="RRM_1"/>
    <property type="match status" value="3"/>
</dbReference>
<dbReference type="PANTHER" id="PTHR48025">
    <property type="entry name" value="OS02G0815200 PROTEIN"/>
    <property type="match status" value="1"/>
</dbReference>
<organism evidence="5 6">
    <name type="scientific">Wickerhamomyces pijperi</name>
    <name type="common">Yeast</name>
    <name type="synonym">Pichia pijperi</name>
    <dbReference type="NCBI Taxonomy" id="599730"/>
    <lineage>
        <taxon>Eukaryota</taxon>
        <taxon>Fungi</taxon>
        <taxon>Dikarya</taxon>
        <taxon>Ascomycota</taxon>
        <taxon>Saccharomycotina</taxon>
        <taxon>Saccharomycetes</taxon>
        <taxon>Phaffomycetales</taxon>
        <taxon>Wickerhamomycetaceae</taxon>
        <taxon>Wickerhamomyces</taxon>
    </lineage>
</organism>
<proteinExistence type="predicted"/>
<sequence>MSEEQITETVNVEPSVATEPATEPATESAANIEPATVVDAADSSEPQQEPTPTSEQEPDVAPAHAAEGGREVSNKILYVANLTKNITEETLIEFFDVNKKEAVSSVKILIDKNRLGFNYAFVEFVNDSEASAAFESLSGSALDGAEITINWAYQSQQSSKDQDLFNVFVGDLATDVNDEFLKKAFERFASLVQAHVMWDMQTGRSRGYGFVSFSDEKDAEEAIQTMNGELIAGRAVRLNWASHKLPQQQQQHHQYGNGHHHNNGYRNNSNHHHHHNNGNNNSNSNNNNNNNNNGYRNNYHSHHSNYQHIYGNGNVPNQQSNGQLSNDSTPSAGSNASTDGLIAPQTFEAILRKTPTWLTTVYIGNLAHYTTQNDLVPLLQTFGYIVDLKFYPEKGCAFVKYDSHDRAALAIAQLQGLVMNGRPLKSGWGKGGNNNHHHHHHNAGQVQAGQGVVPNMGQYHPGVGANAVAGNGGLYGGMVYQTSQGR</sequence>
<dbReference type="InterPro" id="IPR000504">
    <property type="entry name" value="RRM_dom"/>
</dbReference>
<name>A0A9P8TGN9_WICPI</name>
<feature type="compositionally biased region" description="Basic residues" evidence="3">
    <location>
        <begin position="258"/>
        <end position="276"/>
    </location>
</feature>
<feature type="compositionally biased region" description="Low complexity" evidence="3">
    <location>
        <begin position="13"/>
        <end position="30"/>
    </location>
</feature>
<feature type="compositionally biased region" description="Polar residues" evidence="3">
    <location>
        <begin position="314"/>
        <end position="338"/>
    </location>
</feature>
<protein>
    <recommendedName>
        <fullName evidence="4">RRM domain-containing protein</fullName>
    </recommendedName>
</protein>
<evidence type="ECO:0000313" key="6">
    <source>
        <dbReference type="Proteomes" id="UP000774326"/>
    </source>
</evidence>
<dbReference type="Gene3D" id="3.30.70.330">
    <property type="match status" value="3"/>
</dbReference>
<gene>
    <name evidence="5" type="ORF">WICPIJ_008791</name>
</gene>
<feature type="region of interest" description="Disordered" evidence="3">
    <location>
        <begin position="1"/>
        <end position="68"/>
    </location>
</feature>
<feature type="region of interest" description="Disordered" evidence="3">
    <location>
        <begin position="244"/>
        <end position="339"/>
    </location>
</feature>
<feature type="domain" description="RRM" evidence="4">
    <location>
        <begin position="359"/>
        <end position="431"/>
    </location>
</feature>
<dbReference type="GO" id="GO:0003729">
    <property type="term" value="F:mRNA binding"/>
    <property type="evidence" value="ECO:0007669"/>
    <property type="project" value="TreeGrafter"/>
</dbReference>
<evidence type="ECO:0000259" key="4">
    <source>
        <dbReference type="PROSITE" id="PS50102"/>
    </source>
</evidence>
<dbReference type="InterPro" id="IPR035979">
    <property type="entry name" value="RBD_domain_sf"/>
</dbReference>
<evidence type="ECO:0000313" key="5">
    <source>
        <dbReference type="EMBL" id="KAH3678903.1"/>
    </source>
</evidence>
<dbReference type="AlphaFoldDB" id="A0A9P8TGN9"/>
<evidence type="ECO:0000256" key="3">
    <source>
        <dbReference type="SAM" id="MobiDB-lite"/>
    </source>
</evidence>
<keyword evidence="6" id="KW-1185">Reference proteome</keyword>
<feature type="compositionally biased region" description="Low complexity" evidence="3">
    <location>
        <begin position="277"/>
        <end position="298"/>
    </location>
</feature>
<dbReference type="PROSITE" id="PS50102">
    <property type="entry name" value="RRM"/>
    <property type="match status" value="3"/>
</dbReference>